<dbReference type="InParanoid" id="T1FK98"/>
<accession>T1FK98</accession>
<name>T1FK98_HELRO</name>
<dbReference type="GeneID" id="20209247"/>
<dbReference type="CTD" id="20209247"/>
<proteinExistence type="predicted"/>
<evidence type="ECO:0000256" key="1">
    <source>
        <dbReference type="SAM" id="SignalP"/>
    </source>
</evidence>
<dbReference type="Proteomes" id="UP000015101">
    <property type="component" value="Unassembled WGS sequence"/>
</dbReference>
<evidence type="ECO:0000313" key="2">
    <source>
        <dbReference type="EMBL" id="ESO09805.1"/>
    </source>
</evidence>
<organism evidence="3 4">
    <name type="scientific">Helobdella robusta</name>
    <name type="common">Californian leech</name>
    <dbReference type="NCBI Taxonomy" id="6412"/>
    <lineage>
        <taxon>Eukaryota</taxon>
        <taxon>Metazoa</taxon>
        <taxon>Spiralia</taxon>
        <taxon>Lophotrochozoa</taxon>
        <taxon>Annelida</taxon>
        <taxon>Clitellata</taxon>
        <taxon>Hirudinea</taxon>
        <taxon>Rhynchobdellida</taxon>
        <taxon>Glossiphoniidae</taxon>
        <taxon>Helobdella</taxon>
    </lineage>
</organism>
<feature type="signal peptide" evidence="1">
    <location>
        <begin position="1"/>
        <end position="27"/>
    </location>
</feature>
<sequence>MAERRVVWVKPMLACAILLVALNNWRTESGQAPDRIKLINWVKKFSVSSIGKGPEKTSLRCWGRRPSRLPEKPFLNDLTALSTSAGETQPAAGVNTGKTRLSTGIFGWMEHNLSKVSGELSARPFGEQTSLTAEDRFPCSIQDDTALIHRSGLCFCYLALLNPLKHSTRVSRPIVEYSLRRLLTRLPWLTRQPPLEVFCKTYGTKQGSLTQ</sequence>
<dbReference type="EnsemblMetazoa" id="HelroT183853">
    <property type="protein sequence ID" value="HelroP183853"/>
    <property type="gene ID" value="HelroG183853"/>
</dbReference>
<reference evidence="2 4" key="2">
    <citation type="journal article" date="2013" name="Nature">
        <title>Insights into bilaterian evolution from three spiralian genomes.</title>
        <authorList>
            <person name="Simakov O."/>
            <person name="Marletaz F."/>
            <person name="Cho S.J."/>
            <person name="Edsinger-Gonzales E."/>
            <person name="Havlak P."/>
            <person name="Hellsten U."/>
            <person name="Kuo D.H."/>
            <person name="Larsson T."/>
            <person name="Lv J."/>
            <person name="Arendt D."/>
            <person name="Savage R."/>
            <person name="Osoegawa K."/>
            <person name="de Jong P."/>
            <person name="Grimwood J."/>
            <person name="Chapman J.A."/>
            <person name="Shapiro H."/>
            <person name="Aerts A."/>
            <person name="Otillar R.P."/>
            <person name="Terry A.Y."/>
            <person name="Boore J.L."/>
            <person name="Grigoriev I.V."/>
            <person name="Lindberg D.R."/>
            <person name="Seaver E.C."/>
            <person name="Weisblat D.A."/>
            <person name="Putnam N.H."/>
            <person name="Rokhsar D.S."/>
        </authorList>
    </citation>
    <scope>NUCLEOTIDE SEQUENCE</scope>
</reference>
<dbReference type="KEGG" id="hro:HELRODRAFT_183853"/>
<protein>
    <submittedName>
        <fullName evidence="2 3">Uncharacterized protein</fullName>
    </submittedName>
</protein>
<dbReference type="HOGENOM" id="CLU_1549317_0_0_1"/>
<dbReference type="RefSeq" id="XP_009012114.1">
    <property type="nucleotide sequence ID" value="XM_009013866.1"/>
</dbReference>
<dbReference type="AlphaFoldDB" id="T1FK98"/>
<feature type="chain" id="PRO_5010980711" evidence="1">
    <location>
        <begin position="28"/>
        <end position="211"/>
    </location>
</feature>
<dbReference type="EMBL" id="KB095911">
    <property type="protein sequence ID" value="ESO09805.1"/>
    <property type="molecule type" value="Genomic_DNA"/>
</dbReference>
<dbReference type="EMBL" id="AMQM01009038">
    <property type="status" value="NOT_ANNOTATED_CDS"/>
    <property type="molecule type" value="Genomic_DNA"/>
</dbReference>
<keyword evidence="4" id="KW-1185">Reference proteome</keyword>
<evidence type="ECO:0000313" key="3">
    <source>
        <dbReference type="EnsemblMetazoa" id="HelroP183853"/>
    </source>
</evidence>
<dbReference type="EMBL" id="AMQM01009039">
    <property type="status" value="NOT_ANNOTATED_CDS"/>
    <property type="molecule type" value="Genomic_DNA"/>
</dbReference>
<dbReference type="EMBL" id="AMQM01009037">
    <property type="status" value="NOT_ANNOTATED_CDS"/>
    <property type="molecule type" value="Genomic_DNA"/>
</dbReference>
<dbReference type="OrthoDB" id="7484343at2759"/>
<keyword evidence="1" id="KW-0732">Signal</keyword>
<reference evidence="4" key="1">
    <citation type="submission" date="2012-12" db="EMBL/GenBank/DDBJ databases">
        <authorList>
            <person name="Hellsten U."/>
            <person name="Grimwood J."/>
            <person name="Chapman J.A."/>
            <person name="Shapiro H."/>
            <person name="Aerts A."/>
            <person name="Otillar R.P."/>
            <person name="Terry A.Y."/>
            <person name="Boore J.L."/>
            <person name="Simakov O."/>
            <person name="Marletaz F."/>
            <person name="Cho S.-J."/>
            <person name="Edsinger-Gonzales E."/>
            <person name="Havlak P."/>
            <person name="Kuo D.-H."/>
            <person name="Larsson T."/>
            <person name="Lv J."/>
            <person name="Arendt D."/>
            <person name="Savage R."/>
            <person name="Osoegawa K."/>
            <person name="de Jong P."/>
            <person name="Lindberg D.R."/>
            <person name="Seaver E.C."/>
            <person name="Weisblat D.A."/>
            <person name="Putnam N.H."/>
            <person name="Grigoriev I.V."/>
            <person name="Rokhsar D.S."/>
        </authorList>
    </citation>
    <scope>NUCLEOTIDE SEQUENCE</scope>
</reference>
<reference evidence="3" key="3">
    <citation type="submission" date="2015-06" db="UniProtKB">
        <authorList>
            <consortium name="EnsemblMetazoa"/>
        </authorList>
    </citation>
    <scope>IDENTIFICATION</scope>
</reference>
<gene>
    <name evidence="3" type="primary">20209247</name>
    <name evidence="2" type="ORF">HELRODRAFT_183853</name>
</gene>
<evidence type="ECO:0000313" key="4">
    <source>
        <dbReference type="Proteomes" id="UP000015101"/>
    </source>
</evidence>